<dbReference type="Proteomes" id="UP001347796">
    <property type="component" value="Unassembled WGS sequence"/>
</dbReference>
<dbReference type="InterPro" id="IPR051029">
    <property type="entry name" value="mRNA_Capping_Enz/RNA_Phosphat"/>
</dbReference>
<dbReference type="PANTHER" id="PTHR10367:SF9">
    <property type="entry name" value="DUAL-SPECIFICITY PHOSPHATASE 11 (RNA_RNP COMPLEX 1-INTERACTING)"/>
    <property type="match status" value="1"/>
</dbReference>
<accession>A0AAN8K4K7</accession>
<protein>
    <recommendedName>
        <fullName evidence="4">Tyrosine specific protein phosphatases domain-containing protein</fullName>
    </recommendedName>
</protein>
<feature type="compositionally biased region" description="Basic and acidic residues" evidence="3">
    <location>
        <begin position="242"/>
        <end position="253"/>
    </location>
</feature>
<dbReference type="Pfam" id="PF00782">
    <property type="entry name" value="DSPc"/>
    <property type="match status" value="1"/>
</dbReference>
<dbReference type="SUPFAM" id="SSF52799">
    <property type="entry name" value="(Phosphotyrosine protein) phosphatases II"/>
    <property type="match status" value="1"/>
</dbReference>
<dbReference type="PROSITE" id="PS00383">
    <property type="entry name" value="TYR_PHOSPHATASE_1"/>
    <property type="match status" value="1"/>
</dbReference>
<evidence type="ECO:0000256" key="1">
    <source>
        <dbReference type="ARBA" id="ARBA00022801"/>
    </source>
</evidence>
<feature type="compositionally biased region" description="Polar residues" evidence="3">
    <location>
        <begin position="200"/>
        <end position="214"/>
    </location>
</feature>
<keyword evidence="2" id="KW-0904">Protein phosphatase</keyword>
<evidence type="ECO:0000313" key="6">
    <source>
        <dbReference type="Proteomes" id="UP001347796"/>
    </source>
</evidence>
<dbReference type="PANTHER" id="PTHR10367">
    <property type="entry name" value="MRNA-CAPPING ENZYME"/>
    <property type="match status" value="1"/>
</dbReference>
<evidence type="ECO:0000313" key="5">
    <source>
        <dbReference type="EMBL" id="KAK6185763.1"/>
    </source>
</evidence>
<keyword evidence="1" id="KW-0378">Hydrolase</keyword>
<dbReference type="Gene3D" id="3.90.190.10">
    <property type="entry name" value="Protein tyrosine phosphatase superfamily"/>
    <property type="match status" value="1"/>
</dbReference>
<dbReference type="GO" id="GO:0004721">
    <property type="term" value="F:phosphoprotein phosphatase activity"/>
    <property type="evidence" value="ECO:0007669"/>
    <property type="project" value="UniProtKB-KW"/>
</dbReference>
<dbReference type="PROSITE" id="PS50056">
    <property type="entry name" value="TYR_PHOSPHATASE_2"/>
    <property type="match status" value="1"/>
</dbReference>
<feature type="compositionally biased region" description="Basic and acidic residues" evidence="3">
    <location>
        <begin position="223"/>
        <end position="233"/>
    </location>
</feature>
<reference evidence="5 6" key="1">
    <citation type="submission" date="2024-01" db="EMBL/GenBank/DDBJ databases">
        <title>The genome of the rayed Mediterranean limpet Patella caerulea (Linnaeus, 1758).</title>
        <authorList>
            <person name="Anh-Thu Weber A."/>
            <person name="Halstead-Nussloch G."/>
        </authorList>
    </citation>
    <scope>NUCLEOTIDE SEQUENCE [LARGE SCALE GENOMIC DNA]</scope>
    <source>
        <strain evidence="5">AATW-2023a</strain>
        <tissue evidence="5">Whole specimen</tissue>
    </source>
</reference>
<comment type="caution">
    <text evidence="5">The sequence shown here is derived from an EMBL/GenBank/DDBJ whole genome shotgun (WGS) entry which is preliminary data.</text>
</comment>
<feature type="region of interest" description="Disordered" evidence="3">
    <location>
        <begin position="176"/>
        <end position="354"/>
    </location>
</feature>
<feature type="compositionally biased region" description="Low complexity" evidence="3">
    <location>
        <begin position="323"/>
        <end position="340"/>
    </location>
</feature>
<organism evidence="5 6">
    <name type="scientific">Patella caerulea</name>
    <name type="common">Rayed Mediterranean limpet</name>
    <dbReference type="NCBI Taxonomy" id="87958"/>
    <lineage>
        <taxon>Eukaryota</taxon>
        <taxon>Metazoa</taxon>
        <taxon>Spiralia</taxon>
        <taxon>Lophotrochozoa</taxon>
        <taxon>Mollusca</taxon>
        <taxon>Gastropoda</taxon>
        <taxon>Patellogastropoda</taxon>
        <taxon>Patelloidea</taxon>
        <taxon>Patellidae</taxon>
        <taxon>Patella</taxon>
    </lineage>
</organism>
<dbReference type="InterPro" id="IPR016130">
    <property type="entry name" value="Tyr_Pase_AS"/>
</dbReference>
<dbReference type="InterPro" id="IPR000340">
    <property type="entry name" value="Dual-sp_phosphatase_cat-dom"/>
</dbReference>
<evidence type="ECO:0000259" key="4">
    <source>
        <dbReference type="PROSITE" id="PS50056"/>
    </source>
</evidence>
<dbReference type="InterPro" id="IPR020422">
    <property type="entry name" value="TYR_PHOSPHATASE_DUAL_dom"/>
</dbReference>
<dbReference type="EMBL" id="JAZGQO010000006">
    <property type="protein sequence ID" value="KAK6185763.1"/>
    <property type="molecule type" value="Genomic_DNA"/>
</dbReference>
<gene>
    <name evidence="5" type="ORF">SNE40_007924</name>
</gene>
<dbReference type="SMART" id="SM00195">
    <property type="entry name" value="DSPc"/>
    <property type="match status" value="1"/>
</dbReference>
<keyword evidence="6" id="KW-1185">Reference proteome</keyword>
<dbReference type="GO" id="GO:0004651">
    <property type="term" value="F:polynucleotide 5'-phosphatase activity"/>
    <property type="evidence" value="ECO:0007669"/>
    <property type="project" value="TreeGrafter"/>
</dbReference>
<proteinExistence type="predicted"/>
<name>A0AAN8K4K7_PATCE</name>
<sequence>MCTIWIMWSKYKSIGNVIEGTRFIAFKVPLKENCVKKNLPPKEWFTPKSLLSEVKDGGRQLGLIIDLTNTTKYYDKNEFLNVSVEYAKIFTAGHVIPSIDVREKFKQVVNDFLSSNSENELLIGVHCTHGLNRTGYLVCRYMIDHLSFAPDVAIKAFNTARGHDIERENYLKDLRSDGSVSHAENSGRSDEEERLGLEDQTASSSIANGHNRFSTNRKHRQRYSREREFETRQNHGYQARSRKCDLYHSEDRSNNSNNWRSVDGSERNYESERPSWRLGDHRNHPYSPNNRQSALSHYDSFQSSRQYQNAGWPSNRSESRDFQSSYPSYGRRSYRRQQSYNNYDNPSKSMYHRH</sequence>
<dbReference type="InterPro" id="IPR000387">
    <property type="entry name" value="Tyr_Pase_dom"/>
</dbReference>
<dbReference type="AlphaFoldDB" id="A0AAN8K4K7"/>
<dbReference type="InterPro" id="IPR029021">
    <property type="entry name" value="Prot-tyrosine_phosphatase-like"/>
</dbReference>
<evidence type="ECO:0000256" key="2">
    <source>
        <dbReference type="ARBA" id="ARBA00022912"/>
    </source>
</evidence>
<evidence type="ECO:0000256" key="3">
    <source>
        <dbReference type="SAM" id="MobiDB-lite"/>
    </source>
</evidence>
<feature type="compositionally biased region" description="Basic and acidic residues" evidence="3">
    <location>
        <begin position="185"/>
        <end position="197"/>
    </location>
</feature>
<feature type="compositionally biased region" description="Polar residues" evidence="3">
    <location>
        <begin position="286"/>
        <end position="316"/>
    </location>
</feature>
<feature type="domain" description="Tyrosine specific protein phosphatases" evidence="4">
    <location>
        <begin position="103"/>
        <end position="172"/>
    </location>
</feature>
<feature type="compositionally biased region" description="Basic and acidic residues" evidence="3">
    <location>
        <begin position="263"/>
        <end position="283"/>
    </location>
</feature>